<evidence type="ECO:0000256" key="5">
    <source>
        <dbReference type="ARBA" id="ARBA00023136"/>
    </source>
</evidence>
<dbReference type="InterPro" id="IPR050817">
    <property type="entry name" value="DjlA_DnaK_co-chaperone"/>
</dbReference>
<gene>
    <name evidence="7 11" type="primary">djlA</name>
    <name evidence="11" type="ORF">RM544_17370</name>
</gene>
<evidence type="ECO:0000256" key="3">
    <source>
        <dbReference type="ARBA" id="ARBA00022692"/>
    </source>
</evidence>
<name>A0AAW8RAW4_9ALTE</name>
<keyword evidence="12" id="KW-1185">Reference proteome</keyword>
<feature type="compositionally biased region" description="Low complexity" evidence="8">
    <location>
        <begin position="195"/>
        <end position="211"/>
    </location>
</feature>
<keyword evidence="2 7" id="KW-0997">Cell inner membrane</keyword>
<evidence type="ECO:0000313" key="11">
    <source>
        <dbReference type="EMBL" id="MDT0584323.1"/>
    </source>
</evidence>
<dbReference type="CDD" id="cd06257">
    <property type="entry name" value="DnaJ"/>
    <property type="match status" value="1"/>
</dbReference>
<evidence type="ECO:0000259" key="10">
    <source>
        <dbReference type="PROSITE" id="PS50076"/>
    </source>
</evidence>
<feature type="topological domain" description="Cytoplasmic" evidence="7">
    <location>
        <begin position="31"/>
        <end position="292"/>
    </location>
</feature>
<dbReference type="HAMAP" id="MF_01153">
    <property type="entry name" value="DjlA"/>
    <property type="match status" value="1"/>
</dbReference>
<dbReference type="SUPFAM" id="SSF158682">
    <property type="entry name" value="TerB-like"/>
    <property type="match status" value="1"/>
</dbReference>
<dbReference type="EMBL" id="JAVRIE010000010">
    <property type="protein sequence ID" value="MDT0584323.1"/>
    <property type="molecule type" value="Genomic_DNA"/>
</dbReference>
<sequence length="292" mass="33262">MQVWGKVVGVFFGFMFGRFAGAVLGLIVGHIFDTTYSRDFSQKGGFARFFSSSNDIQQQAVFFHSLFSALGHIAKSDGKVTEQDIQIASALMDQMALSGDTRKEAQQAFRDGKQRDFALVEMLQQFKEQCHARRDVMQIFLEILIQAACVNQRLSTPQYAILVKIAKTLGFKKMELDFLVHTFEAEQRFRDARTRAQNQQSSRNQQGRSRSYNAQDPQYSPTAALNDAFKILGIENTDDVKTIKKAYRKQMSLHHPDKLVSKGLPEQTLQLSKKKAQDIQAAYELLRQKKNF</sequence>
<dbReference type="InterPro" id="IPR001623">
    <property type="entry name" value="DnaJ_domain"/>
</dbReference>
<accession>A0AAW8RAW4</accession>
<evidence type="ECO:0000313" key="12">
    <source>
        <dbReference type="Proteomes" id="UP001249020"/>
    </source>
</evidence>
<evidence type="ECO:0000256" key="1">
    <source>
        <dbReference type="ARBA" id="ARBA00022475"/>
    </source>
</evidence>
<protein>
    <recommendedName>
        <fullName evidence="7">Co-chaperone protein DjlA</fullName>
    </recommendedName>
</protein>
<dbReference type="InterPro" id="IPR029024">
    <property type="entry name" value="TerB-like"/>
</dbReference>
<comment type="subunit">
    <text evidence="7">Homodimer.</text>
</comment>
<comment type="subcellular location">
    <subcellularLocation>
        <location evidence="7">Cell inner membrane</location>
        <topology evidence="7">Single-pass type III membrane protein</topology>
    </subcellularLocation>
</comment>
<dbReference type="NCBIfam" id="NF006948">
    <property type="entry name" value="PRK09430.1"/>
    <property type="match status" value="1"/>
</dbReference>
<dbReference type="PROSITE" id="PS50076">
    <property type="entry name" value="DNAJ_2"/>
    <property type="match status" value="1"/>
</dbReference>
<organism evidence="11 12">
    <name type="scientific">Brumicola blandensis</name>
    <dbReference type="NCBI Taxonomy" id="3075611"/>
    <lineage>
        <taxon>Bacteria</taxon>
        <taxon>Pseudomonadati</taxon>
        <taxon>Pseudomonadota</taxon>
        <taxon>Gammaproteobacteria</taxon>
        <taxon>Alteromonadales</taxon>
        <taxon>Alteromonadaceae</taxon>
        <taxon>Brumicola</taxon>
    </lineage>
</organism>
<dbReference type="SUPFAM" id="SSF46565">
    <property type="entry name" value="Chaperone J-domain"/>
    <property type="match status" value="1"/>
</dbReference>
<comment type="caution">
    <text evidence="11">The sequence shown here is derived from an EMBL/GenBank/DDBJ whole genome shotgun (WGS) entry which is preliminary data.</text>
</comment>
<feature type="topological domain" description="Periplasmic" evidence="7">
    <location>
        <begin position="1"/>
        <end position="6"/>
    </location>
</feature>
<dbReference type="Proteomes" id="UP001249020">
    <property type="component" value="Unassembled WGS sequence"/>
</dbReference>
<evidence type="ECO:0000256" key="4">
    <source>
        <dbReference type="ARBA" id="ARBA00022989"/>
    </source>
</evidence>
<dbReference type="SMART" id="SM00271">
    <property type="entry name" value="DnaJ"/>
    <property type="match status" value="1"/>
</dbReference>
<comment type="function">
    <text evidence="7">Regulatory DnaK co-chaperone. Direct interaction between DnaK and DjlA is needed for the induction of the wcaABCDE operon, involved in the synthesis of a colanic acid polysaccharide capsule, possibly through activation of the RcsB/RcsC phosphotransfer signaling pathway. The colanic acid capsule may help the bacterium survive conditions outside the host.</text>
</comment>
<dbReference type="CDD" id="cd07316">
    <property type="entry name" value="terB_like_DjlA"/>
    <property type="match status" value="1"/>
</dbReference>
<dbReference type="InterPro" id="IPR023749">
    <property type="entry name" value="DjlA"/>
</dbReference>
<dbReference type="GO" id="GO:0051087">
    <property type="term" value="F:protein-folding chaperone binding"/>
    <property type="evidence" value="ECO:0007669"/>
    <property type="project" value="InterPro"/>
</dbReference>
<evidence type="ECO:0000256" key="2">
    <source>
        <dbReference type="ARBA" id="ARBA00022519"/>
    </source>
</evidence>
<evidence type="ECO:0000256" key="8">
    <source>
        <dbReference type="SAM" id="MobiDB-lite"/>
    </source>
</evidence>
<evidence type="ECO:0000256" key="6">
    <source>
        <dbReference type="ARBA" id="ARBA00023186"/>
    </source>
</evidence>
<proteinExistence type="inferred from homology"/>
<dbReference type="Gene3D" id="1.10.287.110">
    <property type="entry name" value="DnaJ domain"/>
    <property type="match status" value="1"/>
</dbReference>
<dbReference type="Pfam" id="PF00226">
    <property type="entry name" value="DnaJ"/>
    <property type="match status" value="1"/>
</dbReference>
<keyword evidence="4 7" id="KW-1133">Transmembrane helix</keyword>
<dbReference type="GO" id="GO:0005886">
    <property type="term" value="C:plasma membrane"/>
    <property type="evidence" value="ECO:0007669"/>
    <property type="project" value="UniProtKB-SubCell"/>
</dbReference>
<feature type="domain" description="J" evidence="10">
    <location>
        <begin position="227"/>
        <end position="291"/>
    </location>
</feature>
<evidence type="ECO:0000256" key="9">
    <source>
        <dbReference type="SAM" id="Phobius"/>
    </source>
</evidence>
<keyword evidence="3 7" id="KW-0812">Transmembrane</keyword>
<dbReference type="RefSeq" id="WP_311363094.1">
    <property type="nucleotide sequence ID" value="NZ_JAVRIE010000010.1"/>
</dbReference>
<dbReference type="InterPro" id="IPR036869">
    <property type="entry name" value="J_dom_sf"/>
</dbReference>
<reference evidence="11 12" key="1">
    <citation type="submission" date="2023-09" db="EMBL/GenBank/DDBJ databases">
        <authorList>
            <person name="Rey-Velasco X."/>
        </authorList>
    </citation>
    <scope>NUCLEOTIDE SEQUENCE [LARGE SCALE GENOMIC DNA]</scope>
    <source>
        <strain evidence="11 12">W409</strain>
    </source>
</reference>
<dbReference type="InterPro" id="IPR007791">
    <property type="entry name" value="DjlA_N"/>
</dbReference>
<comment type="domain">
    <text evidence="7">The transmembrane domain is a dimerization domain.</text>
</comment>
<dbReference type="PRINTS" id="PR00625">
    <property type="entry name" value="JDOMAIN"/>
</dbReference>
<keyword evidence="5 7" id="KW-0472">Membrane</keyword>
<dbReference type="AlphaFoldDB" id="A0AAW8RAW4"/>
<dbReference type="PANTHER" id="PTHR24074">
    <property type="entry name" value="CO-CHAPERONE PROTEIN DJLA"/>
    <property type="match status" value="1"/>
</dbReference>
<keyword evidence="1 7" id="KW-1003">Cell membrane</keyword>
<dbReference type="Pfam" id="PF05099">
    <property type="entry name" value="TerB"/>
    <property type="match status" value="1"/>
</dbReference>
<evidence type="ECO:0000256" key="7">
    <source>
        <dbReference type="HAMAP-Rule" id="MF_01153"/>
    </source>
</evidence>
<feature type="transmembrane region" description="Helical" evidence="9">
    <location>
        <begin position="7"/>
        <end position="32"/>
    </location>
</feature>
<feature type="region of interest" description="Disordered" evidence="8">
    <location>
        <begin position="191"/>
        <end position="220"/>
    </location>
</feature>
<keyword evidence="6 7" id="KW-0143">Chaperone</keyword>
<dbReference type="Gene3D" id="1.10.3680.10">
    <property type="entry name" value="TerB-like"/>
    <property type="match status" value="1"/>
</dbReference>